<reference evidence="1 2" key="1">
    <citation type="journal article" date="2021" name="Front. Genet.">
        <title>Chromosome-Level Genome Assembly Reveals Significant Gene Expansion in the Toll and IMD Signaling Pathways of Dendrolimus kikuchii.</title>
        <authorList>
            <person name="Zhou J."/>
            <person name="Wu P."/>
            <person name="Xiong Z."/>
            <person name="Liu N."/>
            <person name="Zhao N."/>
            <person name="Ji M."/>
            <person name="Qiu Y."/>
            <person name="Yang B."/>
        </authorList>
    </citation>
    <scope>NUCLEOTIDE SEQUENCE [LARGE SCALE GENOMIC DNA]</scope>
    <source>
        <strain evidence="1">Ann1</strain>
    </source>
</reference>
<dbReference type="EMBL" id="CM034402">
    <property type="protein sequence ID" value="KAJ0175101.1"/>
    <property type="molecule type" value="Genomic_DNA"/>
</dbReference>
<sequence length="581" mass="68690">MSEWLQISNKQFKFVLLTMSKDMEQDIVLIREWLSKEDFLPQDFDDMMIKKFLHSCYGSLEQTKKCIEKFCTSRSNLIEMYTDRDPTSKKLKTAFSITSISTYMAGNNELLIHQLDDPYLENFEFYDVLKSFLIQADYWLQKVPNFPDGHICLLDIQHYNLKIISKSNIFYFNKFLIYLLEAMPVRLKEIHVFNCPIYYDRLYCLVKTVLPQYIRDLVRFHPNVESLHKEINKKYLPIELGGEAPSMKEQQAYWVNEIQNDRKMFLDENLWKADLKRKPKSAEVDLDDMNVSIIKLRIIKMALSYKQELVILKEWLAKEDYLPQNFGDDVLRKFLHSCYGSLEQTKRCIEKFCVDKCAMPEIYTNRDPLSARIQTAFSITCVCSLEAGKDEMLIHELDDPELEKFNFYDVMKSFTIMAEHWVSTSKMLPEGHICLLDIKHYFLKVIPKCDISLFRRFIVYLLEAMPVRIKEVHVYNCPSYYETLYALVKSIIPVEIRNKLHFHLTLDSLHKAVDKKYLPIELGGEAASMEEDYKKRVKEIQTSYQSKFQDETFWKANMSRRLKTDPSVNLMAGSFKTLDID</sequence>
<name>A0ACC1CU66_9NEOP</name>
<dbReference type="Proteomes" id="UP000824533">
    <property type="component" value="Linkage Group LG16"/>
</dbReference>
<organism evidence="1 2">
    <name type="scientific">Dendrolimus kikuchii</name>
    <dbReference type="NCBI Taxonomy" id="765133"/>
    <lineage>
        <taxon>Eukaryota</taxon>
        <taxon>Metazoa</taxon>
        <taxon>Ecdysozoa</taxon>
        <taxon>Arthropoda</taxon>
        <taxon>Hexapoda</taxon>
        <taxon>Insecta</taxon>
        <taxon>Pterygota</taxon>
        <taxon>Neoptera</taxon>
        <taxon>Endopterygota</taxon>
        <taxon>Lepidoptera</taxon>
        <taxon>Glossata</taxon>
        <taxon>Ditrysia</taxon>
        <taxon>Bombycoidea</taxon>
        <taxon>Lasiocampidae</taxon>
        <taxon>Dendrolimus</taxon>
    </lineage>
</organism>
<comment type="caution">
    <text evidence="1">The sequence shown here is derived from an EMBL/GenBank/DDBJ whole genome shotgun (WGS) entry which is preliminary data.</text>
</comment>
<proteinExistence type="predicted"/>
<gene>
    <name evidence="1" type="ORF">K1T71_009242</name>
</gene>
<evidence type="ECO:0000313" key="1">
    <source>
        <dbReference type="EMBL" id="KAJ0175101.1"/>
    </source>
</evidence>
<protein>
    <submittedName>
        <fullName evidence="1">Uncharacterized protein</fullName>
    </submittedName>
</protein>
<evidence type="ECO:0000313" key="2">
    <source>
        <dbReference type="Proteomes" id="UP000824533"/>
    </source>
</evidence>
<keyword evidence="2" id="KW-1185">Reference proteome</keyword>
<accession>A0ACC1CU66</accession>